<dbReference type="EMBL" id="PCGZ01000005">
    <property type="protein sequence ID" value="PKU90761.1"/>
    <property type="molecule type" value="Genomic_DNA"/>
</dbReference>
<reference evidence="1 2" key="1">
    <citation type="submission" date="2017-10" db="EMBL/GenBank/DDBJ databases">
        <title>Bifidobacterium genomics.</title>
        <authorList>
            <person name="Lugli G.A."/>
            <person name="Milani C."/>
            <person name="Mancabelli L."/>
        </authorList>
    </citation>
    <scope>NUCLEOTIDE SEQUENCE [LARGE SCALE GENOMIC DNA]</scope>
    <source>
        <strain evidence="1 2">1524B</strain>
    </source>
</reference>
<comment type="caution">
    <text evidence="1">The sequence shown here is derived from an EMBL/GenBank/DDBJ whole genome shotgun (WGS) entry which is preliminary data.</text>
</comment>
<organism evidence="1 2">
    <name type="scientific">Bifidobacterium pseudolongum subsp. globosum</name>
    <dbReference type="NCBI Taxonomy" id="1690"/>
    <lineage>
        <taxon>Bacteria</taxon>
        <taxon>Bacillati</taxon>
        <taxon>Actinomycetota</taxon>
        <taxon>Actinomycetes</taxon>
        <taxon>Bifidobacteriales</taxon>
        <taxon>Bifidobacteriaceae</taxon>
        <taxon>Bifidobacterium</taxon>
    </lineage>
</organism>
<accession>A0A2N3QHI6</accession>
<gene>
    <name evidence="1" type="ORF">CQR46_0957</name>
</gene>
<evidence type="ECO:0000313" key="1">
    <source>
        <dbReference type="EMBL" id="PKU90761.1"/>
    </source>
</evidence>
<protein>
    <submittedName>
        <fullName evidence="1">Uncharacterized protein</fullName>
    </submittedName>
</protein>
<evidence type="ECO:0000313" key="2">
    <source>
        <dbReference type="Proteomes" id="UP000233730"/>
    </source>
</evidence>
<sequence length="136" mass="14866">MARRLQGQWPNPIRLLVAWFNRDLHMQAMSRLPDNVGEHLPAVILSGAPAGHMDGYTRGASVDIDVYAADWHQMAAVTGRLEASLFRLAGNGTQAGYADDTDLTSWTSRGYDRDPGVLLCTATVTLTLRPQPTTTD</sequence>
<dbReference type="Proteomes" id="UP000233730">
    <property type="component" value="Unassembled WGS sequence"/>
</dbReference>
<proteinExistence type="predicted"/>
<dbReference type="RefSeq" id="WP_101429851.1">
    <property type="nucleotide sequence ID" value="NZ_PCGZ01000005.1"/>
</dbReference>
<dbReference type="AlphaFoldDB" id="A0A2N3QHI6"/>
<name>A0A2N3QHI6_9BIFI</name>